<comment type="caution">
    <text evidence="1">The sequence shown here is derived from an EMBL/GenBank/DDBJ whole genome shotgun (WGS) entry which is preliminary data.</text>
</comment>
<feature type="non-terminal residue" evidence="1">
    <location>
        <position position="1"/>
    </location>
</feature>
<protein>
    <submittedName>
        <fullName evidence="1">Uncharacterized protein</fullName>
    </submittedName>
</protein>
<organism evidence="1 2">
    <name type="scientific">Candidatus Roizmanbacteria bacterium CG_4_10_14_0_8_um_filter_33_9</name>
    <dbReference type="NCBI Taxonomy" id="1974826"/>
    <lineage>
        <taxon>Bacteria</taxon>
        <taxon>Candidatus Roizmaniibacteriota</taxon>
    </lineage>
</organism>
<name>A0A2M7QJU0_9BACT</name>
<dbReference type="Proteomes" id="UP000229401">
    <property type="component" value="Unassembled WGS sequence"/>
</dbReference>
<proteinExistence type="predicted"/>
<gene>
    <name evidence="1" type="ORF">COY87_00115</name>
</gene>
<evidence type="ECO:0000313" key="1">
    <source>
        <dbReference type="EMBL" id="PIY72589.1"/>
    </source>
</evidence>
<evidence type="ECO:0000313" key="2">
    <source>
        <dbReference type="Proteomes" id="UP000229401"/>
    </source>
</evidence>
<sequence>GDKVNKDELMAEKKSLFSLKQYKSEYEGLIKEIDHIEGIVLLEVTQEEQKNCAYFTGEVVEINKQKLKLKVGKGKVFDVKDISVDFGGPVVFQKENPNILTEEEINKKVYCSRKLLGYEQMKIEALGAVGIISLHSLPEDSSIPFAQISEIKQWDELVSSSFLYCIADKKSSKIYFYS</sequence>
<dbReference type="EMBL" id="PFLI01000006">
    <property type="protein sequence ID" value="PIY72589.1"/>
    <property type="molecule type" value="Genomic_DNA"/>
</dbReference>
<accession>A0A2M7QJU0</accession>
<reference evidence="2" key="1">
    <citation type="submission" date="2017-09" db="EMBL/GenBank/DDBJ databases">
        <title>Depth-based differentiation of microbial function through sediment-hosted aquifers and enrichment of novel symbionts in the deep terrestrial subsurface.</title>
        <authorList>
            <person name="Probst A.J."/>
            <person name="Ladd B."/>
            <person name="Jarett J.K."/>
            <person name="Geller-Mcgrath D.E."/>
            <person name="Sieber C.M.K."/>
            <person name="Emerson J.B."/>
            <person name="Anantharaman K."/>
            <person name="Thomas B.C."/>
            <person name="Malmstrom R."/>
            <person name="Stieglmeier M."/>
            <person name="Klingl A."/>
            <person name="Woyke T."/>
            <person name="Ryan C.M."/>
            <person name="Banfield J.F."/>
        </authorList>
    </citation>
    <scope>NUCLEOTIDE SEQUENCE [LARGE SCALE GENOMIC DNA]</scope>
</reference>
<dbReference type="AlphaFoldDB" id="A0A2M7QJU0"/>